<accession>A0A2T0ARY4</accession>
<protein>
    <recommendedName>
        <fullName evidence="3">Glycine cleavage system H protein</fullName>
    </recommendedName>
</protein>
<dbReference type="EMBL" id="PVXM01000028">
    <property type="protein sequence ID" value="PRR72572.1"/>
    <property type="molecule type" value="Genomic_DNA"/>
</dbReference>
<comment type="similarity">
    <text evidence="1 3">Belongs to the GcvH family.</text>
</comment>
<dbReference type="GO" id="GO:0009249">
    <property type="term" value="P:protein lipoylation"/>
    <property type="evidence" value="ECO:0007669"/>
    <property type="project" value="TreeGrafter"/>
</dbReference>
<dbReference type="SUPFAM" id="SSF51230">
    <property type="entry name" value="Single hybrid motif"/>
    <property type="match status" value="1"/>
</dbReference>
<dbReference type="GO" id="GO:0019464">
    <property type="term" value="P:glycine decarboxylation via glycine cleavage system"/>
    <property type="evidence" value="ECO:0007669"/>
    <property type="project" value="UniProtKB-UniRule"/>
</dbReference>
<comment type="subunit">
    <text evidence="3">The glycine cleavage system is composed of four proteins: P, T, L and H.</text>
</comment>
<evidence type="ECO:0000256" key="3">
    <source>
        <dbReference type="HAMAP-Rule" id="MF_00272"/>
    </source>
</evidence>
<dbReference type="PROSITE" id="PS50968">
    <property type="entry name" value="BIOTINYL_LIPOYL"/>
    <property type="match status" value="1"/>
</dbReference>
<dbReference type="GO" id="GO:0005737">
    <property type="term" value="C:cytoplasm"/>
    <property type="evidence" value="ECO:0007669"/>
    <property type="project" value="TreeGrafter"/>
</dbReference>
<evidence type="ECO:0000313" key="5">
    <source>
        <dbReference type="EMBL" id="PRR72572.1"/>
    </source>
</evidence>
<dbReference type="InterPro" id="IPR033753">
    <property type="entry name" value="GCV_H/Fam206"/>
</dbReference>
<dbReference type="RefSeq" id="WP_106005463.1">
    <property type="nucleotide sequence ID" value="NZ_CP136419.1"/>
</dbReference>
<name>A0A2T0ARY4_9FIRM</name>
<comment type="function">
    <text evidence="3">The glycine cleavage system catalyzes the degradation of glycine. The H protein shuttles the methylamine group of glycine from the P protein to the T protein.</text>
</comment>
<dbReference type="Proteomes" id="UP000238415">
    <property type="component" value="Unassembled WGS sequence"/>
</dbReference>
<feature type="domain" description="Lipoyl-binding" evidence="4">
    <location>
        <begin position="176"/>
        <end position="258"/>
    </location>
</feature>
<evidence type="ECO:0000313" key="6">
    <source>
        <dbReference type="Proteomes" id="UP000238415"/>
    </source>
</evidence>
<dbReference type="InterPro" id="IPR000089">
    <property type="entry name" value="Biotin_lipoyl"/>
</dbReference>
<keyword evidence="2 3" id="KW-0450">Lipoyl</keyword>
<dbReference type="Gene3D" id="2.40.50.100">
    <property type="match status" value="1"/>
</dbReference>
<dbReference type="HAMAP" id="MF_00272">
    <property type="entry name" value="GcvH"/>
    <property type="match status" value="1"/>
</dbReference>
<evidence type="ECO:0000256" key="2">
    <source>
        <dbReference type="ARBA" id="ARBA00022823"/>
    </source>
</evidence>
<evidence type="ECO:0000256" key="1">
    <source>
        <dbReference type="ARBA" id="ARBA00009249"/>
    </source>
</evidence>
<dbReference type="AlphaFoldDB" id="A0A2T0ARY4"/>
<dbReference type="PANTHER" id="PTHR11715:SF3">
    <property type="entry name" value="GLYCINE CLEAVAGE SYSTEM H PROTEIN-RELATED"/>
    <property type="match status" value="1"/>
</dbReference>
<organism evidence="5 6">
    <name type="scientific">Neomoorella humiferrea</name>
    <dbReference type="NCBI Taxonomy" id="676965"/>
    <lineage>
        <taxon>Bacteria</taxon>
        <taxon>Bacillati</taxon>
        <taxon>Bacillota</taxon>
        <taxon>Clostridia</taxon>
        <taxon>Neomoorellales</taxon>
        <taxon>Neomoorellaceae</taxon>
        <taxon>Neomoorella</taxon>
    </lineage>
</organism>
<dbReference type="CDD" id="cd06848">
    <property type="entry name" value="GCS_H"/>
    <property type="match status" value="1"/>
</dbReference>
<dbReference type="Pfam" id="PF01597">
    <property type="entry name" value="GCV_H"/>
    <property type="match status" value="1"/>
</dbReference>
<gene>
    <name evidence="5" type="primary">gcvH_2</name>
    <name evidence="3" type="synonym">gcvH</name>
    <name evidence="5" type="ORF">MOHU_15010</name>
</gene>
<proteinExistence type="inferred from homology"/>
<dbReference type="PANTHER" id="PTHR11715">
    <property type="entry name" value="GLYCINE CLEAVAGE SYSTEM H PROTEIN"/>
    <property type="match status" value="1"/>
</dbReference>
<dbReference type="OrthoDB" id="9796712at2"/>
<dbReference type="InterPro" id="IPR014958">
    <property type="entry name" value="DGC"/>
</dbReference>
<dbReference type="InterPro" id="IPR002930">
    <property type="entry name" value="GCV_H"/>
</dbReference>
<comment type="caution">
    <text evidence="5">The sequence shown here is derived from an EMBL/GenBank/DDBJ whole genome shotgun (WGS) entry which is preliminary data.</text>
</comment>
<evidence type="ECO:0000259" key="4">
    <source>
        <dbReference type="PROSITE" id="PS50968"/>
    </source>
</evidence>
<dbReference type="Pfam" id="PF08859">
    <property type="entry name" value="DGC"/>
    <property type="match status" value="1"/>
</dbReference>
<keyword evidence="6" id="KW-1185">Reference proteome</keyword>
<feature type="modified residue" description="N6-lipoyllysine" evidence="3">
    <location>
        <position position="217"/>
    </location>
</feature>
<dbReference type="InterPro" id="IPR003016">
    <property type="entry name" value="2-oxoA_DH_lipoyl-BS"/>
</dbReference>
<dbReference type="GO" id="GO:0005960">
    <property type="term" value="C:glycine cleavage complex"/>
    <property type="evidence" value="ECO:0007669"/>
    <property type="project" value="InterPro"/>
</dbReference>
<sequence>MAAKYVILPCNGLDKEAGCLARELALKMAAAMDGEIICPVLYQTAPSRYASLLQEGNLIVIDGCATRCASRIAANNNLKISRKITMAEEAKKRDYNPGPDWRLGAGAAAFVEDVWRSWQPVFMEQGAGRASEENTGLFAGPVEYAIHRHDKFIFRVPLEGFYFNENDCWVQVEGNRGRVGISDYLQQNLSDITFVTPPDPGTEVEQFGEMGTIESAKAVYELVSPVTGRVVAINEAVLEAPELINENPYEKGWIAELELTNFEADREFLLDGRRYLEVLKEKVADFNAGK</sequence>
<dbReference type="PROSITE" id="PS00189">
    <property type="entry name" value="LIPOYL"/>
    <property type="match status" value="1"/>
</dbReference>
<dbReference type="InterPro" id="IPR011053">
    <property type="entry name" value="Single_hybrid_motif"/>
</dbReference>
<dbReference type="NCBIfam" id="NF002270">
    <property type="entry name" value="PRK01202.1"/>
    <property type="match status" value="1"/>
</dbReference>
<comment type="cofactor">
    <cofactor evidence="3">
        <name>(R)-lipoate</name>
        <dbReference type="ChEBI" id="CHEBI:83088"/>
    </cofactor>
    <text evidence="3">Binds 1 lipoyl cofactor covalently.</text>
</comment>
<reference evidence="5 6" key="1">
    <citation type="submission" date="2018-03" db="EMBL/GenBank/DDBJ databases">
        <title>Genome sequence of Moorella humiferrea DSM 23265.</title>
        <authorList>
            <person name="Poehlein A."/>
            <person name="Daniel R."/>
        </authorList>
    </citation>
    <scope>NUCLEOTIDE SEQUENCE [LARGE SCALE GENOMIC DNA]</scope>
    <source>
        <strain evidence="5 6">DSM 23265</strain>
    </source>
</reference>